<organism evidence="1 2">
    <name type="scientific">Paenibacillus naphthalenovorans</name>
    <dbReference type="NCBI Taxonomy" id="162209"/>
    <lineage>
        <taxon>Bacteria</taxon>
        <taxon>Bacillati</taxon>
        <taxon>Bacillota</taxon>
        <taxon>Bacilli</taxon>
        <taxon>Bacillales</taxon>
        <taxon>Paenibacillaceae</taxon>
        <taxon>Paenibacillus</taxon>
    </lineage>
</organism>
<gene>
    <name evidence="1" type="ORF">IJ22_26860</name>
</gene>
<reference evidence="2" key="1">
    <citation type="submission" date="2015-12" db="EMBL/GenBank/DDBJ databases">
        <title>Complete genome sequences of two moderately thermophilic Paenibacillus species.</title>
        <authorList>
            <person name="Butler R.III."/>
            <person name="Wang J."/>
            <person name="Stark B.C."/>
            <person name="Pombert J.-F."/>
        </authorList>
    </citation>
    <scope>NUCLEOTIDE SEQUENCE [LARGE SCALE GENOMIC DNA]</scope>
    <source>
        <strain evidence="2">32O-Y</strain>
    </source>
</reference>
<dbReference type="RefSeq" id="WP_062409126.1">
    <property type="nucleotide sequence ID" value="NZ_BJCS01000004.1"/>
</dbReference>
<evidence type="ECO:0000313" key="1">
    <source>
        <dbReference type="EMBL" id="ALS23059.1"/>
    </source>
</evidence>
<reference evidence="1 2" key="2">
    <citation type="journal article" date="2016" name="Genome Announc.">
        <title>Complete Genome Sequences of Two Interactive Moderate Thermophiles, Paenibacillus napthalenovorans 32O-Y and Paenibacillus sp. 32O-W.</title>
        <authorList>
            <person name="Butler R.R.III."/>
            <person name="Wang J."/>
            <person name="Stark B.C."/>
            <person name="Pombert J.F."/>
        </authorList>
    </citation>
    <scope>NUCLEOTIDE SEQUENCE [LARGE SCALE GENOMIC DNA]</scope>
    <source>
        <strain evidence="1 2">32O-Y</strain>
    </source>
</reference>
<dbReference type="AlphaFoldDB" id="A0A0U2VI12"/>
<sequence>MEYLLSGFETAFSWWNLLYCFIGVTIGMLVGVLPGLGPTTGTAVLLPLTFGMEPISAIIMLSGIYYGAMYGGTITSVLINTPGEAASVITCLDGHPLAKQGRAGTALGVAGIGSFIGGTLSIIGLALIGPPIARLALQFGPPEFFALMILGMTMVIGLMGKSVIRGMIAAVIGLNLALIGLDPVTGVVRFSFDRMELMNGFDFVPLAMGLFGISEILISAEKNLKAEKPPKVKGLLPRREEWKPTIAAILRGSGLGFIIGLLPGTNSVIPAILSYSLEQKLAKDPSRFGKGAIEGVAGPETANNSYCGGALIPLFTLGIPSSPVIAVLLGAFIMHGLTPGPQLFQKNPDFVWAVIASMFIGNFILLIMNLPMAGFWAKITMIPFKLLFPIILAVAAVGAYSVSNSLFDVGVMVAFGIVGYIFKKVDIPLAPIVLTFVLGKLMEDALMQSLTIYKGDFFALFTRPLSGTLLILSIVIMILSILAGFKKKKEALSSDIEM</sequence>
<dbReference type="Proteomes" id="UP000061660">
    <property type="component" value="Chromosome"/>
</dbReference>
<dbReference type="PANTHER" id="PTHR35342">
    <property type="entry name" value="TRICARBOXYLIC TRANSPORT PROTEIN"/>
    <property type="match status" value="1"/>
</dbReference>
<proteinExistence type="predicted"/>
<dbReference type="PANTHER" id="PTHR35342:SF5">
    <property type="entry name" value="TRICARBOXYLIC TRANSPORT PROTEIN"/>
    <property type="match status" value="1"/>
</dbReference>
<keyword evidence="2" id="KW-1185">Reference proteome</keyword>
<dbReference type="EMBL" id="CP013652">
    <property type="protein sequence ID" value="ALS23059.1"/>
    <property type="molecule type" value="Genomic_DNA"/>
</dbReference>
<dbReference type="OrthoDB" id="9781349at2"/>
<dbReference type="InterPro" id="IPR002823">
    <property type="entry name" value="DUF112_TM"/>
</dbReference>
<accession>A0A0U2VI12</accession>
<dbReference type="Pfam" id="PF01970">
    <property type="entry name" value="TctA"/>
    <property type="match status" value="1"/>
</dbReference>
<evidence type="ECO:0000313" key="2">
    <source>
        <dbReference type="Proteomes" id="UP000061660"/>
    </source>
</evidence>
<dbReference type="KEGG" id="pnp:IJ22_26860"/>
<dbReference type="STRING" id="162209.IJ22_26860"/>
<dbReference type="PATRIC" id="fig|162209.4.peg.2859"/>
<name>A0A0U2VI12_9BACL</name>
<protein>
    <submittedName>
        <fullName evidence="1">Transporter</fullName>
    </submittedName>
</protein>